<evidence type="ECO:0000313" key="2">
    <source>
        <dbReference type="EMBL" id="RVU46360.1"/>
    </source>
</evidence>
<dbReference type="RefSeq" id="WP_128228723.1">
    <property type="nucleotide sequence ID" value="NZ_SACR01000003.1"/>
</dbReference>
<feature type="region of interest" description="Disordered" evidence="1">
    <location>
        <begin position="140"/>
        <end position="171"/>
    </location>
</feature>
<reference evidence="2 3" key="1">
    <citation type="submission" date="2019-01" db="EMBL/GenBank/DDBJ databases">
        <authorList>
            <person name="Chen W.-M."/>
        </authorList>
    </citation>
    <scope>NUCLEOTIDE SEQUENCE [LARGE SCALE GENOMIC DNA]</scope>
    <source>
        <strain evidence="2 3">KYPY4</strain>
    </source>
</reference>
<name>A0A437RHV6_9BURK</name>
<comment type="caution">
    <text evidence="2">The sequence shown here is derived from an EMBL/GenBank/DDBJ whole genome shotgun (WGS) entry which is preliminary data.</text>
</comment>
<dbReference type="EMBL" id="SACR01000003">
    <property type="protein sequence ID" value="RVU46360.1"/>
    <property type="molecule type" value="Genomic_DNA"/>
</dbReference>
<dbReference type="InterPro" id="IPR021736">
    <property type="entry name" value="DUF3305"/>
</dbReference>
<gene>
    <name evidence="2" type="ORF">EOE66_10995</name>
</gene>
<evidence type="ECO:0000313" key="3">
    <source>
        <dbReference type="Proteomes" id="UP000285575"/>
    </source>
</evidence>
<sequence>MDAQPTLHVAVQIDRQHQPNRWEDWRFRVVDVLLDEGQFGSTPRLLRDDGKTASFLFPQMPVRLHRDEAEGYYLNLSSGTPVWFVMWRRQDGEGAAAPTATPLFVTVSYHEAGRLLDAQEQVDNIPLPPEVQAALQAYTDEHYRPEPRKRRRPQSFIAPGERAAGDGPPSE</sequence>
<protein>
    <submittedName>
        <fullName evidence="2">DUF3305 domain-containing protein</fullName>
    </submittedName>
</protein>
<dbReference type="Proteomes" id="UP000285575">
    <property type="component" value="Unassembled WGS sequence"/>
</dbReference>
<dbReference type="Pfam" id="PF11749">
    <property type="entry name" value="DUF3305"/>
    <property type="match status" value="1"/>
</dbReference>
<keyword evidence="3" id="KW-1185">Reference proteome</keyword>
<accession>A0A437RHV6</accession>
<dbReference type="OrthoDB" id="8526034at2"/>
<dbReference type="AlphaFoldDB" id="A0A437RHV6"/>
<evidence type="ECO:0000256" key="1">
    <source>
        <dbReference type="SAM" id="MobiDB-lite"/>
    </source>
</evidence>
<proteinExistence type="predicted"/>
<organism evidence="2 3">
    <name type="scientific">Rubrivivax rivuli</name>
    <dbReference type="NCBI Taxonomy" id="1862385"/>
    <lineage>
        <taxon>Bacteria</taxon>
        <taxon>Pseudomonadati</taxon>
        <taxon>Pseudomonadota</taxon>
        <taxon>Betaproteobacteria</taxon>
        <taxon>Burkholderiales</taxon>
        <taxon>Sphaerotilaceae</taxon>
        <taxon>Rubrivivax</taxon>
    </lineage>
</organism>